<sequence length="156" mass="16813">MSDHFKQEMSRRKLLVTAGLAGVAAVSTGLLSSSFAQNAGVTDEVYSEQNPGDIRVYDNSIQAALDATNCAIMPYDYTLSADIYLKSGQTIRTINGAVVDTAGHTIRTQVVSPVSYWSETAGNPMRRLTTSAAPGATSIQLDNVTDYSCRRQAYYS</sequence>
<keyword evidence="1" id="KW-0732">Signal</keyword>
<dbReference type="EMBL" id="JBHMAG010000008">
    <property type="protein sequence ID" value="MFB9751921.1"/>
    <property type="molecule type" value="Genomic_DNA"/>
</dbReference>
<organism evidence="2 3">
    <name type="scientific">Paenibacillus hodogayensis</name>
    <dbReference type="NCBI Taxonomy" id="279208"/>
    <lineage>
        <taxon>Bacteria</taxon>
        <taxon>Bacillati</taxon>
        <taxon>Bacillota</taxon>
        <taxon>Bacilli</taxon>
        <taxon>Bacillales</taxon>
        <taxon>Paenibacillaceae</taxon>
        <taxon>Paenibacillus</taxon>
    </lineage>
</organism>
<reference evidence="2 3" key="1">
    <citation type="submission" date="2024-09" db="EMBL/GenBank/DDBJ databases">
        <authorList>
            <person name="Sun Q."/>
            <person name="Mori K."/>
        </authorList>
    </citation>
    <scope>NUCLEOTIDE SEQUENCE [LARGE SCALE GENOMIC DNA]</scope>
    <source>
        <strain evidence="2 3">JCM 12520</strain>
    </source>
</reference>
<comment type="caution">
    <text evidence="2">The sequence shown here is derived from an EMBL/GenBank/DDBJ whole genome shotgun (WGS) entry which is preliminary data.</text>
</comment>
<feature type="signal peptide" evidence="1">
    <location>
        <begin position="1"/>
        <end position="38"/>
    </location>
</feature>
<name>A0ABV5VUD8_9BACL</name>
<feature type="chain" id="PRO_5045769192" description="Twin-arginine translocation signal domain-containing protein" evidence="1">
    <location>
        <begin position="39"/>
        <end position="156"/>
    </location>
</feature>
<dbReference type="PROSITE" id="PS51318">
    <property type="entry name" value="TAT"/>
    <property type="match status" value="1"/>
</dbReference>
<evidence type="ECO:0008006" key="4">
    <source>
        <dbReference type="Google" id="ProtNLM"/>
    </source>
</evidence>
<dbReference type="Proteomes" id="UP001589619">
    <property type="component" value="Unassembled WGS sequence"/>
</dbReference>
<gene>
    <name evidence="2" type="ORF">ACFFNY_10175</name>
</gene>
<dbReference type="InterPro" id="IPR006311">
    <property type="entry name" value="TAT_signal"/>
</dbReference>
<protein>
    <recommendedName>
        <fullName evidence="4">Twin-arginine translocation signal domain-containing protein</fullName>
    </recommendedName>
</protein>
<accession>A0ABV5VUD8</accession>
<dbReference type="RefSeq" id="WP_344915897.1">
    <property type="nucleotide sequence ID" value="NZ_BAAAYO010000017.1"/>
</dbReference>
<keyword evidence="3" id="KW-1185">Reference proteome</keyword>
<evidence type="ECO:0000313" key="2">
    <source>
        <dbReference type="EMBL" id="MFB9751921.1"/>
    </source>
</evidence>
<evidence type="ECO:0000256" key="1">
    <source>
        <dbReference type="SAM" id="SignalP"/>
    </source>
</evidence>
<proteinExistence type="predicted"/>
<evidence type="ECO:0000313" key="3">
    <source>
        <dbReference type="Proteomes" id="UP001589619"/>
    </source>
</evidence>